<dbReference type="Proteomes" id="UP000663852">
    <property type="component" value="Unassembled WGS sequence"/>
</dbReference>
<dbReference type="Pfam" id="PF11630">
    <property type="entry name" value="Anti-LPS-SCYG"/>
    <property type="match status" value="1"/>
</dbReference>
<dbReference type="InterPro" id="IPR037293">
    <property type="entry name" value="Gal_Oxidase_central_sf"/>
</dbReference>
<sequence length="318" mass="36271">MLVIIALVSPNIINARRHHHRPESLERQQRQKIEFPKACIASLATNNWAGCAIDLGKIIWSLNTWSDDQSIKICNVDCVGNLKGRIHKLEWVWDAKFQCEARAPGIVGEGRGKASRQGAMEEGIKEFILAAINAEKTNLYPIIDRKANFHHNSDDLDKSSLSFQLYYIHLMAHLIHIDLNMREKVLSIVVLSVEQMKKRHIQMKQQEQHRILVFTWFLILDFDTQERHLLLVLKKAPHGIQRTNIFISSLIFDKSSITTKRTITTTAHTSKWRLVGKMIEARTDATLTILKNRKVLITGGGTSSFLRSTKLHDASTGN</sequence>
<gene>
    <name evidence="1" type="ORF">EDS130_LOCUS31798</name>
</gene>
<comment type="caution">
    <text evidence="1">The sequence shown here is derived from an EMBL/GenBank/DDBJ whole genome shotgun (WGS) entry which is preliminary data.</text>
</comment>
<evidence type="ECO:0000313" key="1">
    <source>
        <dbReference type="EMBL" id="CAF1323633.1"/>
    </source>
</evidence>
<dbReference type="EMBL" id="CAJNOJ010000237">
    <property type="protein sequence ID" value="CAF1323633.1"/>
    <property type="molecule type" value="Genomic_DNA"/>
</dbReference>
<evidence type="ECO:0000313" key="2">
    <source>
        <dbReference type="Proteomes" id="UP000663852"/>
    </source>
</evidence>
<name>A0A815F313_ADIRI</name>
<accession>A0A815F313</accession>
<protein>
    <submittedName>
        <fullName evidence="1">Uncharacterized protein</fullName>
    </submittedName>
</protein>
<proteinExistence type="predicted"/>
<dbReference type="InterPro" id="IPR024509">
    <property type="entry name" value="Anti-LPS_factor/Scygonadin"/>
</dbReference>
<dbReference type="Gene3D" id="2.130.10.80">
    <property type="entry name" value="Galactose oxidase/kelch, beta-propeller"/>
    <property type="match status" value="1"/>
</dbReference>
<reference evidence="1" key="1">
    <citation type="submission" date="2021-02" db="EMBL/GenBank/DDBJ databases">
        <authorList>
            <person name="Nowell W R."/>
        </authorList>
    </citation>
    <scope>NUCLEOTIDE SEQUENCE</scope>
</reference>
<organism evidence="1 2">
    <name type="scientific">Adineta ricciae</name>
    <name type="common">Rotifer</name>
    <dbReference type="NCBI Taxonomy" id="249248"/>
    <lineage>
        <taxon>Eukaryota</taxon>
        <taxon>Metazoa</taxon>
        <taxon>Spiralia</taxon>
        <taxon>Gnathifera</taxon>
        <taxon>Rotifera</taxon>
        <taxon>Eurotatoria</taxon>
        <taxon>Bdelloidea</taxon>
        <taxon>Adinetida</taxon>
        <taxon>Adinetidae</taxon>
        <taxon>Adineta</taxon>
    </lineage>
</organism>
<dbReference type="AlphaFoldDB" id="A0A815F313"/>